<keyword evidence="1" id="KW-0812">Transmembrane</keyword>
<organism evidence="2">
    <name type="scientific">Paraconexibacter sp. AEG42_29</name>
    <dbReference type="NCBI Taxonomy" id="2997339"/>
    <lineage>
        <taxon>Bacteria</taxon>
        <taxon>Bacillati</taxon>
        <taxon>Actinomycetota</taxon>
        <taxon>Thermoleophilia</taxon>
        <taxon>Solirubrobacterales</taxon>
        <taxon>Paraconexibacteraceae</taxon>
        <taxon>Paraconexibacter</taxon>
    </lineage>
</organism>
<feature type="transmembrane region" description="Helical" evidence="1">
    <location>
        <begin position="75"/>
        <end position="96"/>
    </location>
</feature>
<feature type="transmembrane region" description="Helical" evidence="1">
    <location>
        <begin position="33"/>
        <end position="55"/>
    </location>
</feature>
<keyword evidence="1" id="KW-1133">Transmembrane helix</keyword>
<evidence type="ECO:0008006" key="3">
    <source>
        <dbReference type="Google" id="ProtNLM"/>
    </source>
</evidence>
<keyword evidence="1" id="KW-0472">Membrane</keyword>
<evidence type="ECO:0000313" key="2">
    <source>
        <dbReference type="EMBL" id="XAY07236.1"/>
    </source>
</evidence>
<proteinExistence type="predicted"/>
<dbReference type="EMBL" id="CP114014">
    <property type="protein sequence ID" value="XAY07236.1"/>
    <property type="molecule type" value="Genomic_DNA"/>
</dbReference>
<dbReference type="InterPro" id="IPR008407">
    <property type="entry name" value="Brnchd-chn_aa_trnsp_AzlD"/>
</dbReference>
<feature type="transmembrane region" description="Helical" evidence="1">
    <location>
        <begin position="6"/>
        <end position="26"/>
    </location>
</feature>
<name>A0AAU7B042_9ACTN</name>
<evidence type="ECO:0000256" key="1">
    <source>
        <dbReference type="SAM" id="Phobius"/>
    </source>
</evidence>
<dbReference type="RefSeq" id="WP_354698439.1">
    <property type="nucleotide sequence ID" value="NZ_CP114014.1"/>
</dbReference>
<accession>A0AAU7B042</accession>
<dbReference type="Pfam" id="PF05437">
    <property type="entry name" value="AzlD"/>
    <property type="match status" value="1"/>
</dbReference>
<dbReference type="KEGG" id="parq:DSM112329_04117"/>
<sequence length="99" mass="9688">MIWEIIAACALVTALIKGIGPFALGGRDLSPRVIGVVTLLAPALLAALVVTQALADGEQVGIGEDTAGVAAAGVALWRGASIMVTVAVAAGVTAGLRAI</sequence>
<reference evidence="2" key="1">
    <citation type="submission" date="2022-12" db="EMBL/GenBank/DDBJ databases">
        <title>Paraconexibacter alkalitolerans sp. nov. and Baekduia alba sp. nov., isolated from soil and emended description of the genera Paraconexibacter (Chun et al., 2020) and Baekduia (An et al., 2020).</title>
        <authorList>
            <person name="Vieira S."/>
            <person name="Huber K.J."/>
            <person name="Geppert A."/>
            <person name="Wolf J."/>
            <person name="Neumann-Schaal M."/>
            <person name="Muesken M."/>
            <person name="Overmann J."/>
        </authorList>
    </citation>
    <scope>NUCLEOTIDE SEQUENCE</scope>
    <source>
        <strain evidence="2">AEG42_29</strain>
    </source>
</reference>
<gene>
    <name evidence="2" type="ORF">DSM112329_04117</name>
</gene>
<protein>
    <recommendedName>
        <fullName evidence="3">Branched-chain amino acid ABC transporter</fullName>
    </recommendedName>
</protein>
<dbReference type="AlphaFoldDB" id="A0AAU7B042"/>